<protein>
    <submittedName>
        <fullName evidence="1">Uncharacterized protein</fullName>
    </submittedName>
</protein>
<proteinExistence type="predicted"/>
<accession>A0AAJ0U5L1</accession>
<dbReference type="RefSeq" id="WP_200346418.1">
    <property type="nucleotide sequence ID" value="NZ_NRSJ01000019.1"/>
</dbReference>
<dbReference type="Proteomes" id="UP001296776">
    <property type="component" value="Unassembled WGS sequence"/>
</dbReference>
<reference evidence="1" key="1">
    <citation type="submission" date="2017-08" db="EMBL/GenBank/DDBJ databases">
        <authorList>
            <person name="Imhoff J.F."/>
            <person name="Rahn T."/>
            <person name="Kuenzel S."/>
            <person name="Neulinger S.C."/>
        </authorList>
    </citation>
    <scope>NUCLEOTIDE SEQUENCE</scope>
    <source>
        <strain evidence="1">DSM 11080</strain>
    </source>
</reference>
<reference evidence="1" key="2">
    <citation type="journal article" date="2020" name="Microorganisms">
        <title>Osmotic Adaptation and Compatible Solute Biosynthesis of Phototrophic Bacteria as Revealed from Genome Analyses.</title>
        <authorList>
            <person name="Imhoff J.F."/>
            <person name="Rahn T."/>
            <person name="Kunzel S."/>
            <person name="Keller A."/>
            <person name="Neulinger S.C."/>
        </authorList>
    </citation>
    <scope>NUCLEOTIDE SEQUENCE</scope>
    <source>
        <strain evidence="1">DSM 11080</strain>
    </source>
</reference>
<keyword evidence="2" id="KW-1185">Reference proteome</keyword>
<gene>
    <name evidence="1" type="ORF">CKO40_11795</name>
</gene>
<comment type="caution">
    <text evidence="1">The sequence shown here is derived from an EMBL/GenBank/DDBJ whole genome shotgun (WGS) entry which is preliminary data.</text>
</comment>
<dbReference type="EMBL" id="NRSJ01000019">
    <property type="protein sequence ID" value="MBK1705205.1"/>
    <property type="molecule type" value="Genomic_DNA"/>
</dbReference>
<name>A0AAJ0U5L1_9GAMM</name>
<evidence type="ECO:0000313" key="1">
    <source>
        <dbReference type="EMBL" id="MBK1705205.1"/>
    </source>
</evidence>
<sequence length="86" mass="9302">MNDYEGNPDPEAVGFRYEGYSSSARYVLDQGPYQAIVHTAWDGGWGYTIWRGNHCVLGRCSGAWTAEKAAQAGASMLAALNASEPE</sequence>
<evidence type="ECO:0000313" key="2">
    <source>
        <dbReference type="Proteomes" id="UP001296776"/>
    </source>
</evidence>
<dbReference type="AlphaFoldDB" id="A0AAJ0U5L1"/>
<organism evidence="1 2">
    <name type="scientific">Halochromatium glycolicum</name>
    <dbReference type="NCBI Taxonomy" id="85075"/>
    <lineage>
        <taxon>Bacteria</taxon>
        <taxon>Pseudomonadati</taxon>
        <taxon>Pseudomonadota</taxon>
        <taxon>Gammaproteobacteria</taxon>
        <taxon>Chromatiales</taxon>
        <taxon>Chromatiaceae</taxon>
        <taxon>Halochromatium</taxon>
    </lineage>
</organism>